<dbReference type="EMBL" id="JADIMS010000033">
    <property type="protein sequence ID" value="MBO8449834.1"/>
    <property type="molecule type" value="Genomic_DNA"/>
</dbReference>
<dbReference type="InterPro" id="IPR012505">
    <property type="entry name" value="YbbR"/>
</dbReference>
<dbReference type="Gene3D" id="2.170.120.30">
    <property type="match status" value="2"/>
</dbReference>
<protein>
    <recommendedName>
        <fullName evidence="3">YbbR-like protein</fullName>
    </recommendedName>
</protein>
<accession>A0A9D9HGD0</accession>
<dbReference type="PANTHER" id="PTHR37804:SF1">
    <property type="entry name" value="CDAA REGULATORY PROTEIN CDAR"/>
    <property type="match status" value="1"/>
</dbReference>
<sequence>MSKFGDWIVRNWPEKVICLTLALFLFLFYRISNMGTKTVSLPLQIENSGSMTPSVPFLRNVHVTLRGESESIYAVSEEQITPYADLSHIREEGVYAVPVQIRLSGAASGIDPLEVTVDPPEITLTLERKAYKTLPVQGVFSGFPAEGYRLESFTLNPPSVEVSGPQSLVEPLEKLTTAPVVLSGWNTGFDGSADIVLPSDLLLLDGGQKVGYRVTIVPEITERQFPGTDIVFDSLRPGLQIAESGLTGTLVIQGPRIQLSRWTPSGPLLSVSCETVTGPGTYVLPVSAVVPRQFSVLRLEPREITVTVEEADE</sequence>
<dbReference type="Gene3D" id="2.170.120.40">
    <property type="entry name" value="YbbR-like domain"/>
    <property type="match status" value="1"/>
</dbReference>
<proteinExistence type="predicted"/>
<reference evidence="1" key="2">
    <citation type="journal article" date="2021" name="PeerJ">
        <title>Extensive microbial diversity within the chicken gut microbiome revealed by metagenomics and culture.</title>
        <authorList>
            <person name="Gilroy R."/>
            <person name="Ravi A."/>
            <person name="Getino M."/>
            <person name="Pursley I."/>
            <person name="Horton D.L."/>
            <person name="Alikhan N.F."/>
            <person name="Baker D."/>
            <person name="Gharbi K."/>
            <person name="Hall N."/>
            <person name="Watson M."/>
            <person name="Adriaenssens E.M."/>
            <person name="Foster-Nyarko E."/>
            <person name="Jarju S."/>
            <person name="Secka A."/>
            <person name="Antonio M."/>
            <person name="Oren A."/>
            <person name="Chaudhuri R.R."/>
            <person name="La Ragione R."/>
            <person name="Hildebrand F."/>
            <person name="Pallen M.J."/>
        </authorList>
    </citation>
    <scope>NUCLEOTIDE SEQUENCE</scope>
    <source>
        <strain evidence="1">B3-4054</strain>
    </source>
</reference>
<evidence type="ECO:0000313" key="2">
    <source>
        <dbReference type="Proteomes" id="UP000823616"/>
    </source>
</evidence>
<evidence type="ECO:0008006" key="3">
    <source>
        <dbReference type="Google" id="ProtNLM"/>
    </source>
</evidence>
<dbReference type="Proteomes" id="UP000823616">
    <property type="component" value="Unassembled WGS sequence"/>
</dbReference>
<comment type="caution">
    <text evidence="1">The sequence shown here is derived from an EMBL/GenBank/DDBJ whole genome shotgun (WGS) entry which is preliminary data.</text>
</comment>
<dbReference type="PANTHER" id="PTHR37804">
    <property type="entry name" value="CDAA REGULATORY PROTEIN CDAR"/>
    <property type="match status" value="1"/>
</dbReference>
<dbReference type="AlphaFoldDB" id="A0A9D9HGD0"/>
<gene>
    <name evidence="1" type="ORF">IAA96_01865</name>
</gene>
<reference evidence="1" key="1">
    <citation type="submission" date="2020-10" db="EMBL/GenBank/DDBJ databases">
        <authorList>
            <person name="Gilroy R."/>
        </authorList>
    </citation>
    <scope>NUCLEOTIDE SEQUENCE</scope>
    <source>
        <strain evidence="1">B3-4054</strain>
    </source>
</reference>
<dbReference type="InterPro" id="IPR053154">
    <property type="entry name" value="c-di-AMP_regulator"/>
</dbReference>
<dbReference type="Pfam" id="PF07949">
    <property type="entry name" value="YbbR"/>
    <property type="match status" value="2"/>
</dbReference>
<evidence type="ECO:0000313" key="1">
    <source>
        <dbReference type="EMBL" id="MBO8449834.1"/>
    </source>
</evidence>
<organism evidence="1 2">
    <name type="scientific">Candidatus Avitreponema avistercoris</name>
    <dbReference type="NCBI Taxonomy" id="2840705"/>
    <lineage>
        <taxon>Bacteria</taxon>
        <taxon>Pseudomonadati</taxon>
        <taxon>Spirochaetota</taxon>
        <taxon>Spirochaetia</taxon>
        <taxon>Spirochaetales</taxon>
        <taxon>Candidatus Avitreponema</taxon>
    </lineage>
</organism>
<name>A0A9D9HGD0_9SPIR</name>